<dbReference type="PANTHER" id="PTHR43392">
    <property type="entry name" value="AAA-TYPE ATPASE FAMILY PROTEIN / ANKYRIN REPEAT FAMILY PROTEIN"/>
    <property type="match status" value="1"/>
</dbReference>
<dbReference type="InterPro" id="IPR027417">
    <property type="entry name" value="P-loop_NTPase"/>
</dbReference>
<accession>A0AAE8SZU4</accession>
<keyword evidence="3 7" id="KW-0347">Helicase</keyword>
<gene>
    <name evidence="7" type="ORF">DNG_10028</name>
</gene>
<organism evidence="7 8">
    <name type="scientific">Cephalotrichum gorgonifer</name>
    <dbReference type="NCBI Taxonomy" id="2041049"/>
    <lineage>
        <taxon>Eukaryota</taxon>
        <taxon>Fungi</taxon>
        <taxon>Dikarya</taxon>
        <taxon>Ascomycota</taxon>
        <taxon>Pezizomycotina</taxon>
        <taxon>Sordariomycetes</taxon>
        <taxon>Hypocreomycetidae</taxon>
        <taxon>Microascales</taxon>
        <taxon>Microascaceae</taxon>
        <taxon>Cephalotrichum</taxon>
    </lineage>
</organism>
<dbReference type="GO" id="GO:0016887">
    <property type="term" value="F:ATP hydrolysis activity"/>
    <property type="evidence" value="ECO:0007669"/>
    <property type="project" value="InterPro"/>
</dbReference>
<dbReference type="InterPro" id="IPR000641">
    <property type="entry name" value="CbxX/CfxQ"/>
</dbReference>
<dbReference type="Pfam" id="PF17866">
    <property type="entry name" value="AAA_lid_6"/>
    <property type="match status" value="2"/>
</dbReference>
<dbReference type="CDD" id="cd17936">
    <property type="entry name" value="EEXXEc_NFX1"/>
    <property type="match status" value="1"/>
</dbReference>
<dbReference type="InterPro" id="IPR041679">
    <property type="entry name" value="DNA2/NAM7-like_C"/>
</dbReference>
<proteinExistence type="inferred from homology"/>
<feature type="domain" description="AAA+ ATPase" evidence="6">
    <location>
        <begin position="1874"/>
        <end position="2007"/>
    </location>
</feature>
<dbReference type="FunFam" id="1.10.8.60:FF:000159">
    <property type="entry name" value="p-loop containing nucleoside triphosphate hydrolase protein"/>
    <property type="match status" value="1"/>
</dbReference>
<evidence type="ECO:0000256" key="2">
    <source>
        <dbReference type="ARBA" id="ARBA00022741"/>
    </source>
</evidence>
<reference evidence="7" key="1">
    <citation type="submission" date="2018-03" db="EMBL/GenBank/DDBJ databases">
        <authorList>
            <person name="Guldener U."/>
        </authorList>
    </citation>
    <scope>NUCLEOTIDE SEQUENCE</scope>
</reference>
<dbReference type="SUPFAM" id="SSF52540">
    <property type="entry name" value="P-loop containing nucleoside triphosphate hydrolases"/>
    <property type="match status" value="4"/>
</dbReference>
<feature type="compositionally biased region" description="Low complexity" evidence="5">
    <location>
        <begin position="2142"/>
        <end position="2160"/>
    </location>
</feature>
<dbReference type="GO" id="GO:0005524">
    <property type="term" value="F:ATP binding"/>
    <property type="evidence" value="ECO:0007669"/>
    <property type="project" value="UniProtKB-KW"/>
</dbReference>
<dbReference type="InterPro" id="IPR003593">
    <property type="entry name" value="AAA+_ATPase"/>
</dbReference>
<evidence type="ECO:0000313" key="7">
    <source>
        <dbReference type="EMBL" id="SPO07334.1"/>
    </source>
</evidence>
<dbReference type="Pfam" id="PF13086">
    <property type="entry name" value="AAA_11"/>
    <property type="match status" value="1"/>
</dbReference>
<dbReference type="Proteomes" id="UP001187682">
    <property type="component" value="Unassembled WGS sequence"/>
</dbReference>
<feature type="compositionally biased region" description="Basic and acidic residues" evidence="5">
    <location>
        <begin position="1188"/>
        <end position="1233"/>
    </location>
</feature>
<sequence length="2281" mass="253424">MALNTGKQNSKNPREIKLRNQLHLFLKGKRNVDSVLDAQHFLEAVCLQDSPSTCIEQIISSKHGLSAIHNSLRRDLSREYIQNYASRFLLCLSDPVVKALNSGLFLHMVLKEVIEPSSFWDALVACFEKNELDVNISEPLAWLCLELLSLPTLPEGEVVDTIRTISHRGSLLQSANQQTRSYAYKLEKSLRLLGNNGSTSGPGGPGGRHDNDFEDFRKIAIYPTRDELLFTEAPYYRLASDVAETPVDERAKAHLENQFRLLREDMLGELRSDIQIALGIKKRGRRTATVLGGISVIGVDFQTKFNADGRVSILVHCAKGLERLSGLSEHSRKAFLSSQPGFLKHQSFGAFCCGKELLAFGFIWKDEAKLLRTPPVVEIQIPDIDALRKVLGALFQSKPLDFALVDTAVFAYEPVLKRLKCIKELPLDICLLDPSRADAVKFEPKPGIQSLIEDLKAQGSKEGCKIVGQPVDGDQVRSIVDALRLPVSAILGPPGTGKSYVGALIVSAALNQEMRVLVLSYTNHALDQFLMDLIKVGISRQNMVRLGSKSTEKTAGLSLEKQLSGFKSKMDWAAINTLRDSINELKEYLNEAVEILARPVTSTDVLGYLEFDDRLAHTALTVPSEVLMNGQGKEGFATVGKRGKTMDSGYLLDRWKNMKPPNPFSDRLKGDTAAFWKMPKEERVARFGSWVQSIKQEQIDDVSKIGFGLSEEQKSLETLMTRPKRALLEEKKVIGCTTTAAAKYPELISAANADMVLVEEAGEILEAHVLTALAPSVKQLVLIGDHKQLRPKINTYNLSVEQGSGYDLNRSLFERLILQGYRYSQLNQQHRMHPDISAFPRALTYPELKDGPRTFSRAEPLGLRGRVVFVNHEKPEEDFATLSDRRDNGAVTSKQNTFEAAMVLRLVKYLGQQGYGTDQLVILTPYLAQLRLLREILSRENDPLLTDLDSYELRRAGLLTRAAAKVDKKKIRISTIDNYQGEESDVVVISLTRSNSRGDIGFLSSPERLNVVLTRARQAVIMIGHMDTFLASKKGGGLWKKLFNLLKEGGYLYDGVPVRCQQHPDTTSLLASPEDFDKYCPEGGCTKPCNAPLPCGLHRCDRRCHRVRDHSMVTCSQLVEKNCARNHKTRSLCRDRGRPCADCEKEDKDIRRRAERDLELEMQRRVLQASYERELDRTRDELDHERRLMKNKAKESELKQTIENEKAALKGMKEARVRMEEQKKRQEAQDQKKKAAKVRLAKERKDETTKSKKEDGQWRAPDTANEEWEYMKRYEGQSSAPLDALMGMIGLEAVKAKFLGTKSRVDTAIRQDVSLAKERFSCSLLGNPGTGKTTVARLYGQFLTSVGVIPGTKFEETTGSKLANMGVQGCQDLLEEIQNGGGGVLFIDEAYQLSSGNSPGGKAVLDFLLAEVENLTGKVVFVLAGYTKQMESFFAHNPGLPSRFPIQMKFDDYTDEELLQILKLKVEDKFGGRMAAEGTLDGLYCRIVSRRLGRGRGREGFGNARDVENAVVRICNRQSDRIRREKRSGVTPDYLLLTKEDLIGPEPSAALHGCKAWEKLNSLIGLRAVKDAVRVLVDTMQANCQRELAEEPPVEYTLNKVFLGSPGTGKTTVAKFYGEILVSLGILSNGEVVVKNPSDFVGSHLGQSEQVTKGILASTIGKVLVIDEAYGLYGGPSNGTGGTSDIYRTAVVDTIVAEVQSTPGEDRCVLLLGYREQMEGMFQNVNPGLSRRFPIASAFIFEDFTQEELARILDLKLSQSGFMTTDKGKQVALEVLDRARNRPNFGNAGEIDILLNDAKARHQKRFSTGKTKRHDLLDAVDFDEEFDRGERSETNIRMLFKDTVGCGTLVSLLEGYQSQVRAHKEHGLDPKEGVPFTFLFRGPPGTGKTSTARKMGKVFYDMGFLAKAEVVECSASNLVGQYVGHTGLTVRSTFDKALGRVLFIDEAYRLAEGSFAKEAVDEIVDSLTKEKYMGKMVVILAGYDDDINRLLSVNPGLSSRFPDVISFSSLAPGACIELLRSRLQQKRAKMKTTKATLDLSVLEKMDPGFERDVSENFMQLSMLKGWANARDVETLAMHIFRRALKADGGGGSGSGGGLVVSEDIVRSELTFMLDERRNRDAVRPSRRIPLPFQFQGPPTLSPAPTTSTSTATSTSTTEAPPAKPPAKQKPSDEKSLRDAGVSDEVWAQLELDKKAEAAREKNYQALQRKLADESSEALRAKILDELIEEEERRQVEAAKRKKLEAMGLCPAGYSWIKQEGGYRCAGGSHFVGDGDVDWAEG</sequence>
<dbReference type="InterPro" id="IPR003959">
    <property type="entry name" value="ATPase_AAA_core"/>
</dbReference>
<comment type="caution">
    <text evidence="7">The sequence shown here is derived from an EMBL/GenBank/DDBJ whole genome shotgun (WGS) entry which is preliminary data.</text>
</comment>
<evidence type="ECO:0000313" key="8">
    <source>
        <dbReference type="Proteomes" id="UP001187682"/>
    </source>
</evidence>
<dbReference type="GO" id="GO:0004386">
    <property type="term" value="F:helicase activity"/>
    <property type="evidence" value="ECO:0007669"/>
    <property type="project" value="UniProtKB-KW"/>
</dbReference>
<feature type="region of interest" description="Disordered" evidence="5">
    <location>
        <begin position="2118"/>
        <end position="2180"/>
    </location>
</feature>
<dbReference type="EMBL" id="ONZQ02000019">
    <property type="protein sequence ID" value="SPO07334.1"/>
    <property type="molecule type" value="Genomic_DNA"/>
</dbReference>
<evidence type="ECO:0000256" key="1">
    <source>
        <dbReference type="ARBA" id="ARBA00010378"/>
    </source>
</evidence>
<evidence type="ECO:0000256" key="4">
    <source>
        <dbReference type="ARBA" id="ARBA00022840"/>
    </source>
</evidence>
<feature type="compositionally biased region" description="Basic and acidic residues" evidence="5">
    <location>
        <begin position="1240"/>
        <end position="1257"/>
    </location>
</feature>
<evidence type="ECO:0000256" key="5">
    <source>
        <dbReference type="SAM" id="MobiDB-lite"/>
    </source>
</evidence>
<dbReference type="CDD" id="cd18808">
    <property type="entry name" value="SF1_C_Upf1"/>
    <property type="match status" value="1"/>
</dbReference>
<dbReference type="PRINTS" id="PR00819">
    <property type="entry name" value="CBXCFQXSUPER"/>
</dbReference>
<dbReference type="InterPro" id="IPR041677">
    <property type="entry name" value="DNA2/NAM7_AAA_11"/>
</dbReference>
<keyword evidence="4" id="KW-0067">ATP-binding</keyword>
<dbReference type="Gene3D" id="1.10.8.60">
    <property type="match status" value="2"/>
</dbReference>
<name>A0AAE8SZU4_9PEZI</name>
<feature type="domain" description="AAA+ ATPase" evidence="6">
    <location>
        <begin position="1318"/>
        <end position="1454"/>
    </location>
</feature>
<keyword evidence="2" id="KW-0547">Nucleotide-binding</keyword>
<feature type="domain" description="AAA+ ATPase" evidence="6">
    <location>
        <begin position="484"/>
        <end position="892"/>
    </location>
</feature>
<dbReference type="PANTHER" id="PTHR43392:SF2">
    <property type="entry name" value="AAA-TYPE ATPASE FAMILY PROTEIN _ ANKYRIN REPEAT FAMILY PROTEIN"/>
    <property type="match status" value="1"/>
</dbReference>
<keyword evidence="3 7" id="KW-0378">Hydrolase</keyword>
<feature type="region of interest" description="Disordered" evidence="5">
    <location>
        <begin position="1188"/>
        <end position="1262"/>
    </location>
</feature>
<dbReference type="CDD" id="cd00009">
    <property type="entry name" value="AAA"/>
    <property type="match status" value="1"/>
</dbReference>
<dbReference type="FunFam" id="3.40.50.300:FF:001660">
    <property type="entry name" value="NF-X1 finger and helicase protein, putative"/>
    <property type="match status" value="1"/>
</dbReference>
<dbReference type="InterPro" id="IPR050773">
    <property type="entry name" value="CbxX/CfxQ_RuBisCO_ESX"/>
</dbReference>
<dbReference type="Pfam" id="PF00004">
    <property type="entry name" value="AAA"/>
    <property type="match status" value="3"/>
</dbReference>
<evidence type="ECO:0000256" key="3">
    <source>
        <dbReference type="ARBA" id="ARBA00022806"/>
    </source>
</evidence>
<protein>
    <submittedName>
        <fullName evidence="7">Related to ECM32 - DNA dependent ATPase/DNA helicase B</fullName>
    </submittedName>
</protein>
<dbReference type="FunFam" id="1.10.8.60:FF:000160">
    <property type="entry name" value="WGS project CABT00000000 data, contig 2.55"/>
    <property type="match status" value="1"/>
</dbReference>
<dbReference type="Pfam" id="PF13087">
    <property type="entry name" value="AAA_12"/>
    <property type="match status" value="1"/>
</dbReference>
<dbReference type="InterPro" id="IPR041627">
    <property type="entry name" value="AAA_lid_6"/>
</dbReference>
<comment type="similarity">
    <text evidence="1">Belongs to the CbxX/CfxQ family.</text>
</comment>
<dbReference type="SMART" id="SM00382">
    <property type="entry name" value="AAA"/>
    <property type="match status" value="4"/>
</dbReference>
<dbReference type="CDD" id="cd06008">
    <property type="entry name" value="NF-X1-zinc-finger"/>
    <property type="match status" value="1"/>
</dbReference>
<dbReference type="InterPro" id="IPR047187">
    <property type="entry name" value="SF1_C_Upf1"/>
</dbReference>
<evidence type="ECO:0000259" key="6">
    <source>
        <dbReference type="SMART" id="SM00382"/>
    </source>
</evidence>
<dbReference type="Gene3D" id="3.40.50.300">
    <property type="entry name" value="P-loop containing nucleotide triphosphate hydrolases"/>
    <property type="match status" value="5"/>
</dbReference>
<dbReference type="FunFam" id="3.40.50.300:FF:000216">
    <property type="entry name" value="Type VII secretion ATPase EccA"/>
    <property type="match status" value="3"/>
</dbReference>
<keyword evidence="8" id="KW-1185">Reference proteome</keyword>
<feature type="domain" description="AAA+ ATPase" evidence="6">
    <location>
        <begin position="1596"/>
        <end position="1830"/>
    </location>
</feature>